<dbReference type="GO" id="GO:0005634">
    <property type="term" value="C:nucleus"/>
    <property type="evidence" value="ECO:0007669"/>
    <property type="project" value="UniProtKB-SubCell"/>
</dbReference>
<accession>A0A8R2D6X7</accession>
<feature type="region of interest" description="Disordered" evidence="3">
    <location>
        <begin position="1"/>
        <end position="33"/>
    </location>
</feature>
<dbReference type="InterPro" id="IPR016197">
    <property type="entry name" value="Chromo-like_dom_sf"/>
</dbReference>
<evidence type="ECO:0000259" key="4">
    <source>
        <dbReference type="Pfam" id="PF01393"/>
    </source>
</evidence>
<comment type="subcellular location">
    <subcellularLocation>
        <location evidence="1">Nucleus</location>
    </subcellularLocation>
</comment>
<reference evidence="5" key="2">
    <citation type="submission" date="2022-06" db="UniProtKB">
        <authorList>
            <consortium name="EnsemblMetazoa"/>
        </authorList>
    </citation>
    <scope>IDENTIFICATION</scope>
</reference>
<keyword evidence="2" id="KW-0539">Nucleus</keyword>
<sequence>MSSHQRGVTPHNKFSHSIIRDVNTTDTNKNDAGTIKTNKDATVQNTIKKEQAVTVKSEYIGLPSTSKKKALKEQIETFVEGRTPLKKFKQDTLNKGKLDEIQKHTQSKTEEVVTTKSRVSFLKEEQKTTSNDLISSPVVIGDVLFDNDSPVIVGDNSGVYYGDEQATTSDAIDVTNECEQPEKIIGAIFRPGNNLYLVKWKDTVVILKSEVVKHKWPQVLIQYFENIFGFI</sequence>
<dbReference type="InterPro" id="IPR008251">
    <property type="entry name" value="Chromo_shadow_dom"/>
</dbReference>
<dbReference type="SUPFAM" id="SSF54160">
    <property type="entry name" value="Chromo domain-like"/>
    <property type="match status" value="1"/>
</dbReference>
<feature type="compositionally biased region" description="Polar residues" evidence="3">
    <location>
        <begin position="22"/>
        <end position="31"/>
    </location>
</feature>
<dbReference type="Proteomes" id="UP000007819">
    <property type="component" value="Chromosome A1"/>
</dbReference>
<dbReference type="EnsemblMetazoa" id="XM_016808990.2">
    <property type="protein sequence ID" value="XP_016664479.1"/>
    <property type="gene ID" value="LOC100570739"/>
</dbReference>
<proteinExistence type="predicted"/>
<dbReference type="CDD" id="cd00034">
    <property type="entry name" value="CSD"/>
    <property type="match status" value="1"/>
</dbReference>
<evidence type="ECO:0000313" key="5">
    <source>
        <dbReference type="EnsemblMetazoa" id="XP_016664479.1"/>
    </source>
</evidence>
<dbReference type="AlphaFoldDB" id="A0A8R2D6X7"/>
<evidence type="ECO:0000256" key="2">
    <source>
        <dbReference type="ARBA" id="ARBA00023242"/>
    </source>
</evidence>
<evidence type="ECO:0000313" key="6">
    <source>
        <dbReference type="Proteomes" id="UP000007819"/>
    </source>
</evidence>
<dbReference type="GO" id="GO:0005694">
    <property type="term" value="C:chromosome"/>
    <property type="evidence" value="ECO:0007669"/>
    <property type="project" value="UniProtKB-ARBA"/>
</dbReference>
<organism evidence="5 6">
    <name type="scientific">Acyrthosiphon pisum</name>
    <name type="common">Pea aphid</name>
    <dbReference type="NCBI Taxonomy" id="7029"/>
    <lineage>
        <taxon>Eukaryota</taxon>
        <taxon>Metazoa</taxon>
        <taxon>Ecdysozoa</taxon>
        <taxon>Arthropoda</taxon>
        <taxon>Hexapoda</taxon>
        <taxon>Insecta</taxon>
        <taxon>Pterygota</taxon>
        <taxon>Neoptera</taxon>
        <taxon>Paraneoptera</taxon>
        <taxon>Hemiptera</taxon>
        <taxon>Sternorrhyncha</taxon>
        <taxon>Aphidomorpha</taxon>
        <taxon>Aphidoidea</taxon>
        <taxon>Aphididae</taxon>
        <taxon>Macrosiphini</taxon>
        <taxon>Acyrthosiphon</taxon>
    </lineage>
</organism>
<reference evidence="6" key="1">
    <citation type="submission" date="2010-06" db="EMBL/GenBank/DDBJ databases">
        <authorList>
            <person name="Jiang H."/>
            <person name="Abraham K."/>
            <person name="Ali S."/>
            <person name="Alsbrooks S.L."/>
            <person name="Anim B.N."/>
            <person name="Anosike U.S."/>
            <person name="Attaway T."/>
            <person name="Bandaranaike D.P."/>
            <person name="Battles P.K."/>
            <person name="Bell S.N."/>
            <person name="Bell A.V."/>
            <person name="Beltran B."/>
            <person name="Bickham C."/>
            <person name="Bustamante Y."/>
            <person name="Caleb T."/>
            <person name="Canada A."/>
            <person name="Cardenas V."/>
            <person name="Carter K."/>
            <person name="Chacko J."/>
            <person name="Chandrabose M.N."/>
            <person name="Chavez D."/>
            <person name="Chavez A."/>
            <person name="Chen L."/>
            <person name="Chu H.-S."/>
            <person name="Claassen K.J."/>
            <person name="Cockrell R."/>
            <person name="Collins M."/>
            <person name="Cooper J.A."/>
            <person name="Cree A."/>
            <person name="Curry S.M."/>
            <person name="Da Y."/>
            <person name="Dao M.D."/>
            <person name="Das B."/>
            <person name="Davila M.-L."/>
            <person name="Davy-Carroll L."/>
            <person name="Denson S."/>
            <person name="Dinh H."/>
            <person name="Ebong V.E."/>
            <person name="Edwards J.R."/>
            <person name="Egan A."/>
            <person name="El-Daye J."/>
            <person name="Escobedo L."/>
            <person name="Fernandez S."/>
            <person name="Fernando P.R."/>
            <person name="Flagg N."/>
            <person name="Forbes L.D."/>
            <person name="Fowler R.G."/>
            <person name="Fu Q."/>
            <person name="Gabisi R.A."/>
            <person name="Ganer J."/>
            <person name="Garbino Pronczuk A."/>
            <person name="Garcia R.M."/>
            <person name="Garner T."/>
            <person name="Garrett T.E."/>
            <person name="Gonzalez D.A."/>
            <person name="Hamid H."/>
            <person name="Hawkins E.S."/>
            <person name="Hirani K."/>
            <person name="Hogues M.E."/>
            <person name="Hollins B."/>
            <person name="Hsiao C.-H."/>
            <person name="Jabil R."/>
            <person name="James M.L."/>
            <person name="Jhangiani S.N."/>
            <person name="Johnson B."/>
            <person name="Johnson Q."/>
            <person name="Joshi V."/>
            <person name="Kalu J.B."/>
            <person name="Kam C."/>
            <person name="Kashfia A."/>
            <person name="Keebler J."/>
            <person name="Kisamo H."/>
            <person name="Kovar C.L."/>
            <person name="Lago L.A."/>
            <person name="Lai C.-Y."/>
            <person name="Laidlaw J."/>
            <person name="Lara F."/>
            <person name="Le T.-K."/>
            <person name="Lee S.L."/>
            <person name="Legall F.H."/>
            <person name="Lemon S.J."/>
            <person name="Lewis L.R."/>
            <person name="Li B."/>
            <person name="Liu Y."/>
            <person name="Liu Y.-S."/>
            <person name="Lopez J."/>
            <person name="Lozado R.J."/>
            <person name="Lu J."/>
            <person name="Madu R.C."/>
            <person name="Maheshwari M."/>
            <person name="Maheshwari R."/>
            <person name="Malloy K."/>
            <person name="Martinez E."/>
            <person name="Mathew T."/>
            <person name="Mercado I.C."/>
            <person name="Mercado C."/>
            <person name="Meyer B."/>
            <person name="Montgomery K."/>
            <person name="Morgan M.B."/>
            <person name="Munidasa M."/>
            <person name="Nazareth L.V."/>
            <person name="Nelson J."/>
            <person name="Ng B.M."/>
            <person name="Nguyen N.B."/>
            <person name="Nguyen P.Q."/>
            <person name="Nguyen T."/>
            <person name="Obregon M."/>
            <person name="Okwuonu G.O."/>
            <person name="Onwere C.G."/>
            <person name="Orozco G."/>
            <person name="Parra A."/>
            <person name="Patel S."/>
            <person name="Patil S."/>
            <person name="Perez A."/>
            <person name="Perez Y."/>
            <person name="Pham C."/>
            <person name="Primus E.L."/>
            <person name="Pu L.-L."/>
            <person name="Puazo M."/>
            <person name="Qin X."/>
            <person name="Quiroz J.B."/>
            <person name="Reese J."/>
            <person name="Richards S."/>
            <person name="Rives C.M."/>
            <person name="Robberts R."/>
            <person name="Ruiz S.J."/>
            <person name="Ruiz M.J."/>
            <person name="Santibanez J."/>
            <person name="Schneider B.W."/>
            <person name="Sisson I."/>
            <person name="Smith M."/>
            <person name="Sodergren E."/>
            <person name="Song X.-Z."/>
            <person name="Song B.B."/>
            <person name="Summersgill H."/>
            <person name="Thelus R."/>
            <person name="Thornton R.D."/>
            <person name="Trejos Z.Y."/>
            <person name="Usmani K."/>
            <person name="Vattathil S."/>
            <person name="Villasana D."/>
            <person name="Walker D.L."/>
            <person name="Wang S."/>
            <person name="Wang K."/>
            <person name="White C.S."/>
            <person name="Williams A.C."/>
            <person name="Williamson J."/>
            <person name="Wilson K."/>
            <person name="Woghiren I.O."/>
            <person name="Woodworth J.R."/>
            <person name="Worley K.C."/>
            <person name="Wright R.A."/>
            <person name="Wu W."/>
            <person name="Young L."/>
            <person name="Zhang L."/>
            <person name="Zhang J."/>
            <person name="Zhu Y."/>
            <person name="Muzny D.M."/>
            <person name="Weinstock G."/>
            <person name="Gibbs R.A."/>
        </authorList>
    </citation>
    <scope>NUCLEOTIDE SEQUENCE [LARGE SCALE GENOMIC DNA]</scope>
    <source>
        <strain evidence="6">LSR1</strain>
    </source>
</reference>
<protein>
    <recommendedName>
        <fullName evidence="4">Chromo shadow domain-containing protein</fullName>
    </recommendedName>
</protein>
<name>A0A8R2D6X7_ACYPI</name>
<dbReference type="RefSeq" id="XP_016664479.1">
    <property type="nucleotide sequence ID" value="XM_016808990.1"/>
</dbReference>
<evidence type="ECO:0000256" key="1">
    <source>
        <dbReference type="ARBA" id="ARBA00004123"/>
    </source>
</evidence>
<dbReference type="OrthoDB" id="10580881at2759"/>
<evidence type="ECO:0000256" key="3">
    <source>
        <dbReference type="SAM" id="MobiDB-lite"/>
    </source>
</evidence>
<dbReference type="KEGG" id="api:100570739"/>
<keyword evidence="6" id="KW-1185">Reference proteome</keyword>
<feature type="domain" description="Chromo shadow" evidence="4">
    <location>
        <begin position="181"/>
        <end position="226"/>
    </location>
</feature>
<dbReference type="Pfam" id="PF01393">
    <property type="entry name" value="Chromo_shadow"/>
    <property type="match status" value="1"/>
</dbReference>
<dbReference type="Gene3D" id="2.40.50.40">
    <property type="match status" value="1"/>
</dbReference>
<dbReference type="GeneID" id="100570739"/>